<gene>
    <name evidence="3" type="ORF">EV216_13720</name>
</gene>
<accession>A0A4R1YHL9</accession>
<dbReference type="AlphaFoldDB" id="A0A4R1YHL9"/>
<feature type="chain" id="PRO_5021001400" evidence="1">
    <location>
        <begin position="19"/>
        <end position="352"/>
    </location>
</feature>
<dbReference type="Pfam" id="PF17186">
    <property type="entry name" value="Lipocalin_9"/>
    <property type="match status" value="1"/>
</dbReference>
<dbReference type="SUPFAM" id="SSF159245">
    <property type="entry name" value="AttH-like"/>
    <property type="match status" value="1"/>
</dbReference>
<keyword evidence="4" id="KW-1185">Reference proteome</keyword>
<dbReference type="InterPro" id="IPR010791">
    <property type="entry name" value="AttH_dom"/>
</dbReference>
<sequence>MNVRVLILAVFLPLPVLAQGFAGLGQTADGYTLPQRGAALDFPRDHGAHPDFRIEWWYLTANLTGADGQDYGIQWTLFRNALAPGNPGAGWQNAQVWMGHAGLTTAERHFHAERLGRGGTGQAGVTATPFAAWIDEWRMESTAAPDADPLSALRLNAAGSDFAYALTLAAEGPLVLHGERGYSVKSDLGNASYYYSQPFYRVLGTLTLPDGPVEVTGNAWLDREWSSQPLASDQQGWDWVSLHFDGGDRLMAFQLRGTGGDYTTGTWIAADGSATPLAPGSVTFEPRATTRIAGRTIPVRWRIALPERGLDVIIDALNEAAWMDTTVAYWEGPVRITGSHPGRGYLEMTGHD</sequence>
<keyword evidence="1" id="KW-0732">Signal</keyword>
<evidence type="ECO:0000256" key="1">
    <source>
        <dbReference type="SAM" id="SignalP"/>
    </source>
</evidence>
<feature type="domain" description="AttH" evidence="2">
    <location>
        <begin position="54"/>
        <end position="227"/>
    </location>
</feature>
<proteinExistence type="predicted"/>
<keyword evidence="3" id="KW-0378">Hydrolase</keyword>
<evidence type="ECO:0000313" key="4">
    <source>
        <dbReference type="Proteomes" id="UP000295277"/>
    </source>
</evidence>
<evidence type="ECO:0000313" key="3">
    <source>
        <dbReference type="EMBL" id="TCM75690.1"/>
    </source>
</evidence>
<name>A0A4R1YHL9_9RHOB</name>
<dbReference type="Gene3D" id="2.40.370.10">
    <property type="entry name" value="AttH-like domain"/>
    <property type="match status" value="2"/>
</dbReference>
<evidence type="ECO:0000259" key="2">
    <source>
        <dbReference type="Pfam" id="PF07143"/>
    </source>
</evidence>
<protein>
    <submittedName>
        <fullName evidence="3">Putative secreted hydrolase</fullName>
    </submittedName>
</protein>
<comment type="caution">
    <text evidence="3">The sequence shown here is derived from an EMBL/GenBank/DDBJ whole genome shotgun (WGS) entry which is preliminary data.</text>
</comment>
<dbReference type="PANTHER" id="PTHR38591:SF1">
    <property type="entry name" value="BLL1000 PROTEIN"/>
    <property type="match status" value="1"/>
</dbReference>
<organism evidence="3 4">
    <name type="scientific">Rhodovulum steppense</name>
    <dbReference type="NCBI Taxonomy" id="540251"/>
    <lineage>
        <taxon>Bacteria</taxon>
        <taxon>Pseudomonadati</taxon>
        <taxon>Pseudomonadota</taxon>
        <taxon>Alphaproteobacteria</taxon>
        <taxon>Rhodobacterales</taxon>
        <taxon>Paracoccaceae</taxon>
        <taxon>Rhodovulum</taxon>
    </lineage>
</organism>
<dbReference type="InterPro" id="IPR023374">
    <property type="entry name" value="AttH-like_dom_sf"/>
</dbReference>
<dbReference type="GO" id="GO:0016787">
    <property type="term" value="F:hydrolase activity"/>
    <property type="evidence" value="ECO:0007669"/>
    <property type="project" value="UniProtKB-KW"/>
</dbReference>
<dbReference type="PANTHER" id="PTHR38591">
    <property type="entry name" value="HYDROLASE"/>
    <property type="match status" value="1"/>
</dbReference>
<reference evidence="3 4" key="1">
    <citation type="submission" date="2019-03" db="EMBL/GenBank/DDBJ databases">
        <title>Genomic Encyclopedia of Type Strains, Phase IV (KMG-IV): sequencing the most valuable type-strain genomes for metagenomic binning, comparative biology and taxonomic classification.</title>
        <authorList>
            <person name="Goeker M."/>
        </authorList>
    </citation>
    <scope>NUCLEOTIDE SEQUENCE [LARGE SCALE GENOMIC DNA]</scope>
    <source>
        <strain evidence="3 4">DSM 21153</strain>
    </source>
</reference>
<dbReference type="EMBL" id="SLVM01000037">
    <property type="protein sequence ID" value="TCM75690.1"/>
    <property type="molecule type" value="Genomic_DNA"/>
</dbReference>
<dbReference type="Proteomes" id="UP000295277">
    <property type="component" value="Unassembled WGS sequence"/>
</dbReference>
<dbReference type="RefSeq" id="WP_132696877.1">
    <property type="nucleotide sequence ID" value="NZ_SLVM01000037.1"/>
</dbReference>
<dbReference type="Pfam" id="PF07143">
    <property type="entry name" value="CrtC"/>
    <property type="match status" value="1"/>
</dbReference>
<dbReference type="OrthoDB" id="9770826at2"/>
<feature type="signal peptide" evidence="1">
    <location>
        <begin position="1"/>
        <end position="18"/>
    </location>
</feature>